<dbReference type="Proteomes" id="UP000434916">
    <property type="component" value="Unassembled WGS sequence"/>
</dbReference>
<keyword evidence="2" id="KW-1185">Reference proteome</keyword>
<evidence type="ECO:0000313" key="2">
    <source>
        <dbReference type="Proteomes" id="UP000434916"/>
    </source>
</evidence>
<reference evidence="1 2" key="1">
    <citation type="journal article" date="2019" name="Nat. Med.">
        <title>A library of human gut bacterial isolates paired with longitudinal multiomics data enables mechanistic microbiome research.</title>
        <authorList>
            <person name="Poyet M."/>
            <person name="Groussin M."/>
            <person name="Gibbons S.M."/>
            <person name="Avila-Pacheco J."/>
            <person name="Jiang X."/>
            <person name="Kearney S.M."/>
            <person name="Perrotta A.R."/>
            <person name="Berdy B."/>
            <person name="Zhao S."/>
            <person name="Lieberman T.D."/>
            <person name="Swanson P.K."/>
            <person name="Smith M."/>
            <person name="Roesemann S."/>
            <person name="Alexander J.E."/>
            <person name="Rich S.A."/>
            <person name="Livny J."/>
            <person name="Vlamakis H."/>
            <person name="Clish C."/>
            <person name="Bullock K."/>
            <person name="Deik A."/>
            <person name="Scott J."/>
            <person name="Pierce K.A."/>
            <person name="Xavier R.J."/>
            <person name="Alm E.J."/>
        </authorList>
    </citation>
    <scope>NUCLEOTIDE SEQUENCE [LARGE SCALE GENOMIC DNA]</scope>
    <source>
        <strain evidence="1 2">BIOML-A29</strain>
    </source>
</reference>
<proteinExistence type="predicted"/>
<organism evidence="1 2">
    <name type="scientific">Parabacteroides merdae</name>
    <dbReference type="NCBI Taxonomy" id="46503"/>
    <lineage>
        <taxon>Bacteria</taxon>
        <taxon>Pseudomonadati</taxon>
        <taxon>Bacteroidota</taxon>
        <taxon>Bacteroidia</taxon>
        <taxon>Bacteroidales</taxon>
        <taxon>Tannerellaceae</taxon>
        <taxon>Parabacteroides</taxon>
    </lineage>
</organism>
<gene>
    <name evidence="1" type="ORF">GMD82_05040</name>
</gene>
<name>A0ABW9S920_9BACT</name>
<dbReference type="RefSeq" id="WP_155143649.1">
    <property type="nucleotide sequence ID" value="NZ_JADNDR010000044.1"/>
</dbReference>
<dbReference type="EMBL" id="WNCN01000005">
    <property type="protein sequence ID" value="MTU38878.1"/>
    <property type="molecule type" value="Genomic_DNA"/>
</dbReference>
<evidence type="ECO:0000313" key="1">
    <source>
        <dbReference type="EMBL" id="MTU38878.1"/>
    </source>
</evidence>
<protein>
    <recommendedName>
        <fullName evidence="3">Lipoprotein</fullName>
    </recommendedName>
</protein>
<evidence type="ECO:0008006" key="3">
    <source>
        <dbReference type="Google" id="ProtNLM"/>
    </source>
</evidence>
<sequence length="287" mass="33370">MGLMKFYYQHKKATAYLLGLLLLASFCYLTKGYSGNEEDVSNESSFSGKKDTATILTFIEEGKKGNLPAIANLFVYPIERPYPLPPIKDSAEFVQYGKIIFDDSIRQVLSETTIEDWEERGWRGFFLYNYFVESSFDDGKMTYIMYKSEEEKKLRKQYIIEEIKSLHPSLQRDIDIPIGTYLSADSQWIGRLDLLKSGIHRFSMYKQGSDLSALPYFTETESIYRIEGSQANKYFEFENDSLKIELLLTSYSSSSWGIWRRERSDICPALWRSLIKDSIPKNQQLSE</sequence>
<comment type="caution">
    <text evidence="1">The sequence shown here is derived from an EMBL/GenBank/DDBJ whole genome shotgun (WGS) entry which is preliminary data.</text>
</comment>
<accession>A0ABW9S920</accession>